<keyword evidence="3 5" id="KW-1133">Transmembrane helix</keyword>
<dbReference type="GO" id="GO:0016020">
    <property type="term" value="C:membrane"/>
    <property type="evidence" value="ECO:0007669"/>
    <property type="project" value="UniProtKB-SubCell"/>
</dbReference>
<evidence type="ECO:0000256" key="4">
    <source>
        <dbReference type="ARBA" id="ARBA00023136"/>
    </source>
</evidence>
<comment type="caution">
    <text evidence="6">The sequence shown here is derived from an EMBL/GenBank/DDBJ whole genome shotgun (WGS) entry which is preliminary data.</text>
</comment>
<feature type="transmembrane region" description="Helical" evidence="5">
    <location>
        <begin position="20"/>
        <end position="39"/>
    </location>
</feature>
<accession>A0A9W8G5S6</accession>
<evidence type="ECO:0000256" key="3">
    <source>
        <dbReference type="ARBA" id="ARBA00022989"/>
    </source>
</evidence>
<evidence type="ECO:0000256" key="5">
    <source>
        <dbReference type="SAM" id="Phobius"/>
    </source>
</evidence>
<evidence type="ECO:0000256" key="2">
    <source>
        <dbReference type="ARBA" id="ARBA00022692"/>
    </source>
</evidence>
<feature type="transmembrane region" description="Helical" evidence="5">
    <location>
        <begin position="105"/>
        <end position="124"/>
    </location>
</feature>
<dbReference type="Pfam" id="PF08507">
    <property type="entry name" value="COPI_assoc"/>
    <property type="match status" value="1"/>
</dbReference>
<reference evidence="6" key="1">
    <citation type="submission" date="2022-07" db="EMBL/GenBank/DDBJ databases">
        <title>Phylogenomic reconstructions and comparative analyses of Kickxellomycotina fungi.</title>
        <authorList>
            <person name="Reynolds N.K."/>
            <person name="Stajich J.E."/>
            <person name="Barry K."/>
            <person name="Grigoriev I.V."/>
            <person name="Crous P."/>
            <person name="Smith M.E."/>
        </authorList>
    </citation>
    <scope>NUCLEOTIDE SEQUENCE</scope>
    <source>
        <strain evidence="6">NRRL 3115</strain>
    </source>
</reference>
<keyword evidence="4 5" id="KW-0472">Membrane</keyword>
<sequence>MTLPYILARRRFNFSRVLTLPLFVANSAMGILLFVQGCLSCTVGDVRHIMLGIACLFFGLLVVLAELIHVAALRMYASFFFSFCGRGLFYLAVGCISVDARTAELAIGLVLAIVGALFLAAALAPRLCFDDPEDQYVAVIYNIQHGIYATQQSPAAARVGGISAPLSNPSIGAYPSTQAISSEMFATGASSMPHRAASRYASSLSSSHIGPGGMEKPPRL</sequence>
<comment type="subcellular location">
    <subcellularLocation>
        <location evidence="1">Membrane</location>
        <topology evidence="1">Multi-pass membrane protein</topology>
    </subcellularLocation>
</comment>
<feature type="transmembrane region" description="Helical" evidence="5">
    <location>
        <begin position="79"/>
        <end position="98"/>
    </location>
</feature>
<protein>
    <recommendedName>
        <fullName evidence="8">COPI associated protein</fullName>
    </recommendedName>
</protein>
<organism evidence="6 7">
    <name type="scientific">Coemansia spiralis</name>
    <dbReference type="NCBI Taxonomy" id="417178"/>
    <lineage>
        <taxon>Eukaryota</taxon>
        <taxon>Fungi</taxon>
        <taxon>Fungi incertae sedis</taxon>
        <taxon>Zoopagomycota</taxon>
        <taxon>Kickxellomycotina</taxon>
        <taxon>Kickxellomycetes</taxon>
        <taxon>Kickxellales</taxon>
        <taxon>Kickxellaceae</taxon>
        <taxon>Coemansia</taxon>
    </lineage>
</organism>
<evidence type="ECO:0000313" key="6">
    <source>
        <dbReference type="EMBL" id="KAJ2673049.1"/>
    </source>
</evidence>
<keyword evidence="2 5" id="KW-0812">Transmembrane</keyword>
<dbReference type="Proteomes" id="UP001151518">
    <property type="component" value="Unassembled WGS sequence"/>
</dbReference>
<name>A0A9W8G5S6_9FUNG</name>
<evidence type="ECO:0008006" key="8">
    <source>
        <dbReference type="Google" id="ProtNLM"/>
    </source>
</evidence>
<dbReference type="EMBL" id="JANBTW010000073">
    <property type="protein sequence ID" value="KAJ2673049.1"/>
    <property type="molecule type" value="Genomic_DNA"/>
</dbReference>
<feature type="transmembrane region" description="Helical" evidence="5">
    <location>
        <begin position="51"/>
        <end position="73"/>
    </location>
</feature>
<evidence type="ECO:0000256" key="1">
    <source>
        <dbReference type="ARBA" id="ARBA00004141"/>
    </source>
</evidence>
<dbReference type="InterPro" id="IPR013714">
    <property type="entry name" value="Golgi_TVP15"/>
</dbReference>
<proteinExistence type="predicted"/>
<dbReference type="AlphaFoldDB" id="A0A9W8G5S6"/>
<dbReference type="PANTHER" id="PTHR28128:SF1">
    <property type="entry name" value="GOLGI APPARATUS MEMBRANE PROTEIN TVP15"/>
    <property type="match status" value="1"/>
</dbReference>
<dbReference type="PANTHER" id="PTHR28128">
    <property type="entry name" value="GOLGI APPARATUS MEMBRANE PROTEIN TVP15"/>
    <property type="match status" value="1"/>
</dbReference>
<gene>
    <name evidence="6" type="ORF">GGI25_004864</name>
</gene>
<evidence type="ECO:0000313" key="7">
    <source>
        <dbReference type="Proteomes" id="UP001151518"/>
    </source>
</evidence>
<dbReference type="OrthoDB" id="423534at2759"/>